<evidence type="ECO:0000256" key="2">
    <source>
        <dbReference type="ARBA" id="ARBA00023015"/>
    </source>
</evidence>
<evidence type="ECO:0000313" key="6">
    <source>
        <dbReference type="EMBL" id="MBC6445656.1"/>
    </source>
</evidence>
<dbReference type="RefSeq" id="WP_187217729.1">
    <property type="nucleotide sequence ID" value="NZ_JABVED010000001.1"/>
</dbReference>
<name>A0ABR7KZW5_9PSEU</name>
<dbReference type="Proteomes" id="UP000734823">
    <property type="component" value="Unassembled WGS sequence"/>
</dbReference>
<dbReference type="Gene3D" id="1.10.10.10">
    <property type="entry name" value="Winged helix-like DNA-binding domain superfamily/Winged helix DNA-binding domain"/>
    <property type="match status" value="1"/>
</dbReference>
<comment type="caution">
    <text evidence="6">The sequence shown here is derived from an EMBL/GenBank/DDBJ whole genome shotgun (WGS) entry which is preliminary data.</text>
</comment>
<evidence type="ECO:0000256" key="4">
    <source>
        <dbReference type="ARBA" id="ARBA00023163"/>
    </source>
</evidence>
<evidence type="ECO:0000313" key="7">
    <source>
        <dbReference type="Proteomes" id="UP000734823"/>
    </source>
</evidence>
<dbReference type="SUPFAM" id="SSF46785">
    <property type="entry name" value="Winged helix' DNA-binding domain"/>
    <property type="match status" value="1"/>
</dbReference>
<dbReference type="PANTHER" id="PTHR30346:SF30">
    <property type="entry name" value="SMALL NEUTRAL PROTEASE REGULATORY PROTEIN"/>
    <property type="match status" value="1"/>
</dbReference>
<reference evidence="6 7" key="1">
    <citation type="submission" date="2020-06" db="EMBL/GenBank/DDBJ databases">
        <title>Actinokineospora xiongansis sp. nov., isolated from soil of Baiyangdian.</title>
        <authorList>
            <person name="Zhang X."/>
        </authorList>
    </citation>
    <scope>NUCLEOTIDE SEQUENCE [LARGE SCALE GENOMIC DNA]</scope>
    <source>
        <strain evidence="6 7">HBU206404</strain>
    </source>
</reference>
<comment type="similarity">
    <text evidence="1">Belongs to the LysR transcriptional regulatory family.</text>
</comment>
<keyword evidence="3" id="KW-0238">DNA-binding</keyword>
<dbReference type="CDD" id="cd08414">
    <property type="entry name" value="PBP2_LTTR_aromatics_like"/>
    <property type="match status" value="1"/>
</dbReference>
<feature type="domain" description="HTH lysR-type" evidence="5">
    <location>
        <begin position="1"/>
        <end position="60"/>
    </location>
</feature>
<gene>
    <name evidence="6" type="ORF">GPZ80_00510</name>
</gene>
<protein>
    <submittedName>
        <fullName evidence="6">LysR family transcriptional regulator</fullName>
    </submittedName>
</protein>
<keyword evidence="4" id="KW-0804">Transcription</keyword>
<dbReference type="PROSITE" id="PS50931">
    <property type="entry name" value="HTH_LYSR"/>
    <property type="match status" value="1"/>
</dbReference>
<keyword evidence="7" id="KW-1185">Reference proteome</keyword>
<evidence type="ECO:0000256" key="1">
    <source>
        <dbReference type="ARBA" id="ARBA00009437"/>
    </source>
</evidence>
<dbReference type="InterPro" id="IPR036390">
    <property type="entry name" value="WH_DNA-bd_sf"/>
</dbReference>
<dbReference type="InterPro" id="IPR000847">
    <property type="entry name" value="LysR_HTH_N"/>
</dbReference>
<evidence type="ECO:0000256" key="3">
    <source>
        <dbReference type="ARBA" id="ARBA00023125"/>
    </source>
</evidence>
<evidence type="ECO:0000259" key="5">
    <source>
        <dbReference type="PROSITE" id="PS50931"/>
    </source>
</evidence>
<dbReference type="InterPro" id="IPR036388">
    <property type="entry name" value="WH-like_DNA-bd_sf"/>
</dbReference>
<proteinExistence type="inferred from homology"/>
<dbReference type="Pfam" id="PF03466">
    <property type="entry name" value="LysR_substrate"/>
    <property type="match status" value="1"/>
</dbReference>
<accession>A0ABR7KZW5</accession>
<dbReference type="PANTHER" id="PTHR30346">
    <property type="entry name" value="TRANSCRIPTIONAL DUAL REGULATOR HCAR-RELATED"/>
    <property type="match status" value="1"/>
</dbReference>
<sequence length="326" mass="35395">MDLEFRHLRAICAIAETGSLSQAASALGVSQPSLTLLLQRVERSVGGQLFLRSRTGTEPTALGERVLGRARVLLVELDAFSADLVRPNAQSVLRLGSAHMECVATLVSRLDAVLPEAEVRLQVEPSSTMLAHSLTHGRLDAALIGMSDDKDVPLGPQVMYRTLVPRVPVFVAVAQTHASAGLPEIHLADLADDSWICPPGADDGSLATLRAACRKAGFVPRIRFEVPSGGGRQLIRSGQAVQLVEPTSIGCPGLVVRPLADEPMRMRLVLAWRRERLTESQVDRIHEASAAAYTHHALESPVFRPWWLAHPEVHPRLNQPQPITQP</sequence>
<dbReference type="InterPro" id="IPR005119">
    <property type="entry name" value="LysR_subst-bd"/>
</dbReference>
<organism evidence="6 7">
    <name type="scientific">Actinokineospora xionganensis</name>
    <dbReference type="NCBI Taxonomy" id="2684470"/>
    <lineage>
        <taxon>Bacteria</taxon>
        <taxon>Bacillati</taxon>
        <taxon>Actinomycetota</taxon>
        <taxon>Actinomycetes</taxon>
        <taxon>Pseudonocardiales</taxon>
        <taxon>Pseudonocardiaceae</taxon>
        <taxon>Actinokineospora</taxon>
    </lineage>
</organism>
<dbReference type="Pfam" id="PF00126">
    <property type="entry name" value="HTH_1"/>
    <property type="match status" value="1"/>
</dbReference>
<keyword evidence="2" id="KW-0805">Transcription regulation</keyword>
<dbReference type="SUPFAM" id="SSF53850">
    <property type="entry name" value="Periplasmic binding protein-like II"/>
    <property type="match status" value="1"/>
</dbReference>
<dbReference type="Gene3D" id="3.40.190.10">
    <property type="entry name" value="Periplasmic binding protein-like II"/>
    <property type="match status" value="2"/>
</dbReference>
<dbReference type="EMBL" id="JABVED010000001">
    <property type="protein sequence ID" value="MBC6445656.1"/>
    <property type="molecule type" value="Genomic_DNA"/>
</dbReference>